<evidence type="ECO:0000256" key="7">
    <source>
        <dbReference type="SAM" id="Phobius"/>
    </source>
</evidence>
<dbReference type="OrthoDB" id="10030083at2759"/>
<evidence type="ECO:0000256" key="1">
    <source>
        <dbReference type="ARBA" id="ARBA00004141"/>
    </source>
</evidence>
<evidence type="ECO:0000313" key="10">
    <source>
        <dbReference type="Proteomes" id="UP000278143"/>
    </source>
</evidence>
<proteinExistence type="inferred from homology"/>
<dbReference type="InterPro" id="IPR043216">
    <property type="entry name" value="PAP-like"/>
</dbReference>
<comment type="subcellular location">
    <subcellularLocation>
        <location evidence="1">Membrane</location>
        <topology evidence="1">Multi-pass membrane protein</topology>
    </subcellularLocation>
</comment>
<evidence type="ECO:0000259" key="8">
    <source>
        <dbReference type="SMART" id="SM00014"/>
    </source>
</evidence>
<gene>
    <name evidence="9" type="ORF">SYNPS1DRAFT_19779</name>
</gene>
<evidence type="ECO:0000256" key="6">
    <source>
        <dbReference type="SAM" id="MobiDB-lite"/>
    </source>
</evidence>
<keyword evidence="5 7" id="KW-0472">Membrane</keyword>
<dbReference type="PANTHER" id="PTHR10165:SF35">
    <property type="entry name" value="RE23632P"/>
    <property type="match status" value="1"/>
</dbReference>
<keyword evidence="3 7" id="KW-0812">Transmembrane</keyword>
<dbReference type="Pfam" id="PF01569">
    <property type="entry name" value="PAP2"/>
    <property type="match status" value="1"/>
</dbReference>
<sequence>MVKFQAERFRQLWPTYLIDWALCVAFLVGTLCLELVQPFRRHFSVHDVTISFPYAVHETVTYGQAVAAVIVCPLVIMVGINLSTRRGLFDLHQCVLGMLLTFTLTTIFTEVAKITVGRPRPDFLDRCKPNVTEDPPFGLSTVDVCTWTDKKIILDAMRSFMSGHTSTSFAGLGFLSLYMAGKLHVFDERGFVFKPLLCLLPLLGASLVGISRICDYRHHWQDVLVGAITGFSMAYFAYRQYYPSLSSPRCHRPFSPRIPAKRVEELKHSEENVAEPECTPPSSQEAGEPCDDRPFDHSRTIEEGTVAEPVPVK</sequence>
<feature type="transmembrane region" description="Helical" evidence="7">
    <location>
        <begin position="62"/>
        <end position="82"/>
    </location>
</feature>
<reference evidence="10" key="1">
    <citation type="journal article" date="2018" name="Nat. Microbiol.">
        <title>Leveraging single-cell genomics to expand the fungal tree of life.</title>
        <authorList>
            <person name="Ahrendt S.R."/>
            <person name="Quandt C.A."/>
            <person name="Ciobanu D."/>
            <person name="Clum A."/>
            <person name="Salamov A."/>
            <person name="Andreopoulos B."/>
            <person name="Cheng J.F."/>
            <person name="Woyke T."/>
            <person name="Pelin A."/>
            <person name="Henrissat B."/>
            <person name="Reynolds N.K."/>
            <person name="Benny G.L."/>
            <person name="Smith M.E."/>
            <person name="James T.Y."/>
            <person name="Grigoriev I.V."/>
        </authorList>
    </citation>
    <scope>NUCLEOTIDE SEQUENCE [LARGE SCALE GENOMIC DNA]</scope>
    <source>
        <strain evidence="10">Benny S71-1</strain>
    </source>
</reference>
<feature type="compositionally biased region" description="Basic and acidic residues" evidence="6">
    <location>
        <begin position="290"/>
        <end position="302"/>
    </location>
</feature>
<keyword evidence="10" id="KW-1185">Reference proteome</keyword>
<evidence type="ECO:0000256" key="2">
    <source>
        <dbReference type="ARBA" id="ARBA00008816"/>
    </source>
</evidence>
<name>A0A4V1J0T3_9FUNG</name>
<evidence type="ECO:0000313" key="9">
    <source>
        <dbReference type="EMBL" id="RKP22659.1"/>
    </source>
</evidence>
<evidence type="ECO:0000256" key="5">
    <source>
        <dbReference type="ARBA" id="ARBA00023136"/>
    </source>
</evidence>
<feature type="transmembrane region" description="Helical" evidence="7">
    <location>
        <begin position="94"/>
        <end position="116"/>
    </location>
</feature>
<dbReference type="EMBL" id="KZ991833">
    <property type="protein sequence ID" value="RKP22659.1"/>
    <property type="molecule type" value="Genomic_DNA"/>
</dbReference>
<dbReference type="InterPro" id="IPR036938">
    <property type="entry name" value="PAP2/HPO_sf"/>
</dbReference>
<accession>A0A4V1J0T3</accession>
<protein>
    <submittedName>
        <fullName evidence="9">PAP2-domain-containing protein</fullName>
    </submittedName>
</protein>
<feature type="domain" description="Phosphatidic acid phosphatase type 2/haloperoxidase" evidence="8">
    <location>
        <begin position="95"/>
        <end position="238"/>
    </location>
</feature>
<feature type="transmembrane region" description="Helical" evidence="7">
    <location>
        <begin position="160"/>
        <end position="180"/>
    </location>
</feature>
<evidence type="ECO:0000256" key="4">
    <source>
        <dbReference type="ARBA" id="ARBA00022989"/>
    </source>
</evidence>
<feature type="transmembrane region" description="Helical" evidence="7">
    <location>
        <begin position="192"/>
        <end position="213"/>
    </location>
</feature>
<dbReference type="InterPro" id="IPR000326">
    <property type="entry name" value="PAP2/HPO"/>
</dbReference>
<dbReference type="GO" id="GO:0006644">
    <property type="term" value="P:phospholipid metabolic process"/>
    <property type="evidence" value="ECO:0007669"/>
    <property type="project" value="InterPro"/>
</dbReference>
<dbReference type="PANTHER" id="PTHR10165">
    <property type="entry name" value="LIPID PHOSPHATE PHOSPHATASE"/>
    <property type="match status" value="1"/>
</dbReference>
<feature type="region of interest" description="Disordered" evidence="6">
    <location>
        <begin position="266"/>
        <end position="313"/>
    </location>
</feature>
<organism evidence="9 10">
    <name type="scientific">Syncephalis pseudoplumigaleata</name>
    <dbReference type="NCBI Taxonomy" id="1712513"/>
    <lineage>
        <taxon>Eukaryota</taxon>
        <taxon>Fungi</taxon>
        <taxon>Fungi incertae sedis</taxon>
        <taxon>Zoopagomycota</taxon>
        <taxon>Zoopagomycotina</taxon>
        <taxon>Zoopagomycetes</taxon>
        <taxon>Zoopagales</taxon>
        <taxon>Piptocephalidaceae</taxon>
        <taxon>Syncephalis</taxon>
    </lineage>
</organism>
<dbReference type="CDD" id="cd03390">
    <property type="entry name" value="PAP2_containing_1_like"/>
    <property type="match status" value="1"/>
</dbReference>
<comment type="similarity">
    <text evidence="2">Belongs to the PA-phosphatase related phosphoesterase family.</text>
</comment>
<dbReference type="Proteomes" id="UP000278143">
    <property type="component" value="Unassembled WGS sequence"/>
</dbReference>
<dbReference type="SUPFAM" id="SSF48317">
    <property type="entry name" value="Acid phosphatase/Vanadium-dependent haloperoxidase"/>
    <property type="match status" value="1"/>
</dbReference>
<feature type="transmembrane region" description="Helical" evidence="7">
    <location>
        <begin position="219"/>
        <end position="238"/>
    </location>
</feature>
<dbReference type="SMART" id="SM00014">
    <property type="entry name" value="acidPPc"/>
    <property type="match status" value="1"/>
</dbReference>
<dbReference type="GO" id="GO:0046839">
    <property type="term" value="P:phospholipid dephosphorylation"/>
    <property type="evidence" value="ECO:0007669"/>
    <property type="project" value="TreeGrafter"/>
</dbReference>
<dbReference type="Gene3D" id="1.20.144.10">
    <property type="entry name" value="Phosphatidic acid phosphatase type 2/haloperoxidase"/>
    <property type="match status" value="1"/>
</dbReference>
<feature type="transmembrane region" description="Helical" evidence="7">
    <location>
        <begin position="12"/>
        <end position="36"/>
    </location>
</feature>
<dbReference type="GO" id="GO:0008195">
    <property type="term" value="F:phosphatidate phosphatase activity"/>
    <property type="evidence" value="ECO:0007669"/>
    <property type="project" value="TreeGrafter"/>
</dbReference>
<dbReference type="GO" id="GO:0016020">
    <property type="term" value="C:membrane"/>
    <property type="evidence" value="ECO:0007669"/>
    <property type="project" value="UniProtKB-SubCell"/>
</dbReference>
<evidence type="ECO:0000256" key="3">
    <source>
        <dbReference type="ARBA" id="ARBA00022692"/>
    </source>
</evidence>
<dbReference type="AlphaFoldDB" id="A0A4V1J0T3"/>
<keyword evidence="4 7" id="KW-1133">Transmembrane helix</keyword>